<name>S7W541_SPRLO</name>
<keyword evidence="2" id="KW-1185">Reference proteome</keyword>
<dbReference type="HOGENOM" id="CLU_1405639_0_0_1"/>
<dbReference type="VEuPathDB" id="MicrosporidiaDB:SLOPH_602"/>
<sequence>KKYNNLTNKNNLRCLEYKYFIRENNVDNNHPEYKILYYIRNNKYSEAKELFLTESKKKYENNINTDNCSSDTIINNIEINEIIKDKRILKELGILSFKNKDIYFSYRILSSIFIDKDFKNKGINNIDNTFNIYFNNVISKSYKEYGIKYNNLKKYNLSYEEKDNISIINILYTLCILLDDKILDSEIFKYFIQD</sequence>
<protein>
    <submittedName>
        <fullName evidence="1">Uncharacterized protein</fullName>
    </submittedName>
</protein>
<comment type="caution">
    <text evidence="1">The sequence shown here is derived from an EMBL/GenBank/DDBJ whole genome shotgun (WGS) entry which is preliminary data.</text>
</comment>
<gene>
    <name evidence="1" type="ORF">SLOPH_602</name>
</gene>
<feature type="non-terminal residue" evidence="1">
    <location>
        <position position="194"/>
    </location>
</feature>
<evidence type="ECO:0000313" key="1">
    <source>
        <dbReference type="EMBL" id="EPR77890.1"/>
    </source>
</evidence>
<organism evidence="1 2">
    <name type="scientific">Spraguea lophii (strain 42_110)</name>
    <name type="common">Microsporidian parasite</name>
    <dbReference type="NCBI Taxonomy" id="1358809"/>
    <lineage>
        <taxon>Eukaryota</taxon>
        <taxon>Fungi</taxon>
        <taxon>Fungi incertae sedis</taxon>
        <taxon>Microsporidia</taxon>
        <taxon>Spragueidae</taxon>
        <taxon>Spraguea</taxon>
    </lineage>
</organism>
<dbReference type="InParanoid" id="S7W541"/>
<accession>S7W541</accession>
<feature type="non-terminal residue" evidence="1">
    <location>
        <position position="1"/>
    </location>
</feature>
<dbReference type="EMBL" id="ATCN01001166">
    <property type="protein sequence ID" value="EPR77890.1"/>
    <property type="molecule type" value="Genomic_DNA"/>
</dbReference>
<evidence type="ECO:0000313" key="2">
    <source>
        <dbReference type="Proteomes" id="UP000014978"/>
    </source>
</evidence>
<dbReference type="AlphaFoldDB" id="S7W541"/>
<reference evidence="2" key="1">
    <citation type="journal article" date="2013" name="PLoS Genet.">
        <title>The genome of Spraguea lophii and the basis of host-microsporidian interactions.</title>
        <authorList>
            <person name="Campbell S.E."/>
            <person name="Williams T.A."/>
            <person name="Yousuf A."/>
            <person name="Soanes D.M."/>
            <person name="Paszkiewicz K.H."/>
            <person name="Williams B.A.P."/>
        </authorList>
    </citation>
    <scope>NUCLEOTIDE SEQUENCE [LARGE SCALE GENOMIC DNA]</scope>
    <source>
        <strain evidence="2">42_110</strain>
    </source>
</reference>
<proteinExistence type="predicted"/>
<dbReference type="Proteomes" id="UP000014978">
    <property type="component" value="Unassembled WGS sequence"/>
</dbReference>